<name>A0A1S9NA63_CLOBE</name>
<organism evidence="1 2">
    <name type="scientific">Clostridium beijerinckii</name>
    <name type="common">Clostridium MP</name>
    <dbReference type="NCBI Taxonomy" id="1520"/>
    <lineage>
        <taxon>Bacteria</taxon>
        <taxon>Bacillati</taxon>
        <taxon>Bacillota</taxon>
        <taxon>Clostridia</taxon>
        <taxon>Eubacteriales</taxon>
        <taxon>Clostridiaceae</taxon>
        <taxon>Clostridium</taxon>
    </lineage>
</organism>
<sequence>MYRIYATAQKHREMPMGQQILPKVKALFNVAEFNSKPHSAKAQQKVIYYFLRAFTSSFFIA</sequence>
<evidence type="ECO:0000313" key="1">
    <source>
        <dbReference type="EMBL" id="OOP74372.1"/>
    </source>
</evidence>
<proteinExistence type="predicted"/>
<dbReference type="EMBL" id="MWMH01000002">
    <property type="protein sequence ID" value="OOP74372.1"/>
    <property type="molecule type" value="Genomic_DNA"/>
</dbReference>
<gene>
    <name evidence="1" type="ORF">CBEIBR21_07760</name>
</gene>
<dbReference type="Proteomes" id="UP000190959">
    <property type="component" value="Unassembled WGS sequence"/>
</dbReference>
<comment type="caution">
    <text evidence="1">The sequence shown here is derived from an EMBL/GenBank/DDBJ whole genome shotgun (WGS) entry which is preliminary data.</text>
</comment>
<dbReference type="AlphaFoldDB" id="A0A1S9NA63"/>
<protein>
    <submittedName>
        <fullName evidence="1">Uncharacterized protein</fullName>
    </submittedName>
</protein>
<reference evidence="1 2" key="1">
    <citation type="submission" date="2017-02" db="EMBL/GenBank/DDBJ databases">
        <title>Genome sequence of Clostridium beijerinckii Br21.</title>
        <authorList>
            <person name="Fonseca B.C."/>
            <person name="Guazzaroni M.E."/>
            <person name="Riano-Pachon D.M."/>
            <person name="Reginatto V."/>
        </authorList>
    </citation>
    <scope>NUCLEOTIDE SEQUENCE [LARGE SCALE GENOMIC DNA]</scope>
    <source>
        <strain evidence="1 2">Br21</strain>
    </source>
</reference>
<accession>A0A1S9NA63</accession>
<evidence type="ECO:0000313" key="2">
    <source>
        <dbReference type="Proteomes" id="UP000190959"/>
    </source>
</evidence>